<organism evidence="3 4">
    <name type="scientific">Akanthomyces muscarius</name>
    <name type="common">Entomopathogenic fungus</name>
    <name type="synonym">Lecanicillium muscarium</name>
    <dbReference type="NCBI Taxonomy" id="2231603"/>
    <lineage>
        <taxon>Eukaryota</taxon>
        <taxon>Fungi</taxon>
        <taxon>Dikarya</taxon>
        <taxon>Ascomycota</taxon>
        <taxon>Pezizomycotina</taxon>
        <taxon>Sordariomycetes</taxon>
        <taxon>Hypocreomycetidae</taxon>
        <taxon>Hypocreales</taxon>
        <taxon>Cordycipitaceae</taxon>
        <taxon>Akanthomyces</taxon>
    </lineage>
</organism>
<comment type="caution">
    <text evidence="3">The sequence shown here is derived from an EMBL/GenBank/DDBJ whole genome shotgun (WGS) entry which is preliminary data.</text>
</comment>
<sequence length="84" mass="9186">MEKEKGDISPANAQHRVTMLHAILLYCVLLLSTVHAQPVDTGSRNLLFRGRMAISDSPVKAVHDAYRPETSAADRDATLGREAT</sequence>
<proteinExistence type="predicted"/>
<reference evidence="3" key="1">
    <citation type="journal article" date="2023" name="Access Microbiol">
        <title>De-novo genome assembly for Akanthomyces muscarius, a biocontrol agent of insect agricultural pests.</title>
        <authorList>
            <person name="Erdos Z."/>
            <person name="Studholme D.J."/>
            <person name="Raymond B."/>
            <person name="Sharma M."/>
        </authorList>
    </citation>
    <scope>NUCLEOTIDE SEQUENCE</scope>
    <source>
        <strain evidence="3">Ve6</strain>
    </source>
</reference>
<keyword evidence="2" id="KW-0732">Signal</keyword>
<feature type="signal peptide" evidence="2">
    <location>
        <begin position="1"/>
        <end position="36"/>
    </location>
</feature>
<gene>
    <name evidence="3" type="ORF">LMH87_012058</name>
</gene>
<evidence type="ECO:0000256" key="1">
    <source>
        <dbReference type="SAM" id="MobiDB-lite"/>
    </source>
</evidence>
<feature type="chain" id="PRO_5040995874" evidence="2">
    <location>
        <begin position="37"/>
        <end position="84"/>
    </location>
</feature>
<dbReference type="Proteomes" id="UP001144673">
    <property type="component" value="Chromosome 4"/>
</dbReference>
<name>A0A9W8ULE5_AKAMU</name>
<dbReference type="KEGG" id="amus:LMH87_012058"/>
<protein>
    <submittedName>
        <fullName evidence="3">Uncharacterized protein</fullName>
    </submittedName>
</protein>
<evidence type="ECO:0000256" key="2">
    <source>
        <dbReference type="SAM" id="SignalP"/>
    </source>
</evidence>
<dbReference type="AlphaFoldDB" id="A0A9W8ULE5"/>
<evidence type="ECO:0000313" key="4">
    <source>
        <dbReference type="Proteomes" id="UP001144673"/>
    </source>
</evidence>
<dbReference type="EMBL" id="JAJHUN010000009">
    <property type="protein sequence ID" value="KAJ4151354.1"/>
    <property type="molecule type" value="Genomic_DNA"/>
</dbReference>
<feature type="region of interest" description="Disordered" evidence="1">
    <location>
        <begin position="65"/>
        <end position="84"/>
    </location>
</feature>
<keyword evidence="4" id="KW-1185">Reference proteome</keyword>
<accession>A0A9W8ULE5</accession>
<dbReference type="RefSeq" id="XP_056053068.1">
    <property type="nucleotide sequence ID" value="XM_056201301.1"/>
</dbReference>
<dbReference type="GeneID" id="80899217"/>
<evidence type="ECO:0000313" key="3">
    <source>
        <dbReference type="EMBL" id="KAJ4151354.1"/>
    </source>
</evidence>